<dbReference type="EMBL" id="CP041186">
    <property type="protein sequence ID" value="QDG52942.1"/>
    <property type="molecule type" value="Genomic_DNA"/>
</dbReference>
<name>A0A4Y6PX92_PERCE</name>
<accession>A0A4Y6PX92</accession>
<sequence>MNVVDFHQERRRKRSPKAHIAIGYQLEHIFKTQNLNNFVLGDSSGLLLAGAGDADEAAALAAYAPVLETYRGKSRGKVFAKLASMVPGFNPSTMSIRSFDIDGETLYLCSVGRESAARQASLYRAITGIRRILKQTAAAA</sequence>
<dbReference type="Proteomes" id="UP000315995">
    <property type="component" value="Chromosome"/>
</dbReference>
<proteinExistence type="predicted"/>
<evidence type="ECO:0000313" key="2">
    <source>
        <dbReference type="Proteomes" id="UP000315995"/>
    </source>
</evidence>
<dbReference type="RefSeq" id="WP_141199403.1">
    <property type="nucleotide sequence ID" value="NZ_CP041186.1"/>
</dbReference>
<accession>A0A5B8Y911</accession>
<protein>
    <recommendedName>
        <fullName evidence="3">Roadblock/LC7 domain-containing protein</fullName>
    </recommendedName>
</protein>
<evidence type="ECO:0008006" key="3">
    <source>
        <dbReference type="Google" id="ProtNLM"/>
    </source>
</evidence>
<dbReference type="OrthoDB" id="5508376at2"/>
<reference evidence="1 2" key="1">
    <citation type="submission" date="2019-06" db="EMBL/GenBank/DDBJ databases">
        <title>Persicimonas caeni gen. nov., sp. nov., a predatory bacterium isolated from solar saltern.</title>
        <authorList>
            <person name="Wang S."/>
        </authorList>
    </citation>
    <scope>NUCLEOTIDE SEQUENCE [LARGE SCALE GENOMIC DNA]</scope>
    <source>
        <strain evidence="1 2">YN101</strain>
    </source>
</reference>
<evidence type="ECO:0000313" key="1">
    <source>
        <dbReference type="EMBL" id="QDG52942.1"/>
    </source>
</evidence>
<dbReference type="AlphaFoldDB" id="A0A4Y6PX92"/>
<keyword evidence="2" id="KW-1185">Reference proteome</keyword>
<organism evidence="1 2">
    <name type="scientific">Persicimonas caeni</name>
    <dbReference type="NCBI Taxonomy" id="2292766"/>
    <lineage>
        <taxon>Bacteria</taxon>
        <taxon>Deltaproteobacteria</taxon>
        <taxon>Bradymonadales</taxon>
        <taxon>Bradymonadaceae</taxon>
        <taxon>Persicimonas</taxon>
    </lineage>
</organism>
<gene>
    <name evidence="1" type="ORF">FIV42_20000</name>
</gene>